<dbReference type="AlphaFoldDB" id="A0A0K9PYK1"/>
<feature type="region of interest" description="Disordered" evidence="2">
    <location>
        <begin position="30"/>
        <end position="49"/>
    </location>
</feature>
<comment type="similarity">
    <text evidence="1">Belongs to the GeBP family.</text>
</comment>
<feature type="compositionally biased region" description="Polar residues" evidence="2">
    <location>
        <begin position="209"/>
        <end position="218"/>
    </location>
</feature>
<dbReference type="PANTHER" id="PTHR31662:SF8">
    <property type="entry name" value="EXPRESSED PROTEIN"/>
    <property type="match status" value="1"/>
</dbReference>
<dbReference type="PANTHER" id="PTHR31662">
    <property type="entry name" value="BNAANNG10740D PROTEIN-RELATED"/>
    <property type="match status" value="1"/>
</dbReference>
<dbReference type="Pfam" id="PF04504">
    <property type="entry name" value="GeBP-like_DBD"/>
    <property type="match status" value="1"/>
</dbReference>
<keyword evidence="5" id="KW-1185">Reference proteome</keyword>
<dbReference type="GO" id="GO:0003677">
    <property type="term" value="F:DNA binding"/>
    <property type="evidence" value="ECO:0007669"/>
    <property type="project" value="UniProtKB-KW"/>
</dbReference>
<evidence type="ECO:0000256" key="2">
    <source>
        <dbReference type="SAM" id="MobiDB-lite"/>
    </source>
</evidence>
<protein>
    <submittedName>
        <fullName evidence="4">DNA-binding storekeeper protein-related transcriptional regulator</fullName>
    </submittedName>
</protein>
<dbReference type="Proteomes" id="UP000036987">
    <property type="component" value="Unassembled WGS sequence"/>
</dbReference>
<sequence length="395" mass="43513">MATPPSATPTTSSQHEPHLHIKSAARKLPIKRNPNHNNNPNNHHPNHTPSAAAFSIIVDDGDGGIDQDVVYEEGDEEECYEDDFNSMAVTVFGGGGGGGGGVQLQNSLPAPFKFHRIWSELDEMRFLQGLLACGSQGLVFPRDLNVFFDRFSETMTQPYTRSQLSEKLRRFRKKFRVVCSRVARGLDPSTALSAHDRDLYELSTQLWHPSCSDSSPFAQSGPDATKRRKRLPPPPQTPHTPHTPVINKFTIENFIQNSFKPSSSPPLSGRDDKRNVLSLGRESKVVQKASFGDIESFKAMVAKAILDSFDNSVKELKQDLNKTSAAASTTTTTTCTSSLFLQVNKTSGSGGDLADRWQEQLAAEFDVHCSRLSQSGLRTIDHHDTLSFLVHHACG</sequence>
<dbReference type="InterPro" id="IPR007592">
    <property type="entry name" value="GEBP"/>
</dbReference>
<gene>
    <name evidence="4" type="ORF">ZOSMA_135G00370</name>
</gene>
<feature type="domain" description="Glabrous enhancer-binding protein-like DBD" evidence="3">
    <location>
        <begin position="114"/>
        <end position="208"/>
    </location>
</feature>
<evidence type="ECO:0000256" key="1">
    <source>
        <dbReference type="ARBA" id="ARBA00010820"/>
    </source>
</evidence>
<organism evidence="4 5">
    <name type="scientific">Zostera marina</name>
    <name type="common">Eelgrass</name>
    <dbReference type="NCBI Taxonomy" id="29655"/>
    <lineage>
        <taxon>Eukaryota</taxon>
        <taxon>Viridiplantae</taxon>
        <taxon>Streptophyta</taxon>
        <taxon>Embryophyta</taxon>
        <taxon>Tracheophyta</taxon>
        <taxon>Spermatophyta</taxon>
        <taxon>Magnoliopsida</taxon>
        <taxon>Liliopsida</taxon>
        <taxon>Zosteraceae</taxon>
        <taxon>Zostera</taxon>
    </lineage>
</organism>
<proteinExistence type="inferred from homology"/>
<evidence type="ECO:0000313" key="4">
    <source>
        <dbReference type="EMBL" id="KMZ74108.1"/>
    </source>
</evidence>
<accession>A0A0K9PYK1</accession>
<feature type="region of interest" description="Disordered" evidence="2">
    <location>
        <begin position="209"/>
        <end position="245"/>
    </location>
</feature>
<dbReference type="InterPro" id="IPR053932">
    <property type="entry name" value="GeBP-like_DBD"/>
</dbReference>
<dbReference type="GO" id="GO:0006355">
    <property type="term" value="P:regulation of DNA-templated transcription"/>
    <property type="evidence" value="ECO:0007669"/>
    <property type="project" value="InterPro"/>
</dbReference>
<name>A0A0K9PYK1_ZOSMR</name>
<evidence type="ECO:0000259" key="3">
    <source>
        <dbReference type="Pfam" id="PF04504"/>
    </source>
</evidence>
<reference evidence="5" key="1">
    <citation type="journal article" date="2016" name="Nature">
        <title>The genome of the seagrass Zostera marina reveals angiosperm adaptation to the sea.</title>
        <authorList>
            <person name="Olsen J.L."/>
            <person name="Rouze P."/>
            <person name="Verhelst B."/>
            <person name="Lin Y.-C."/>
            <person name="Bayer T."/>
            <person name="Collen J."/>
            <person name="Dattolo E."/>
            <person name="De Paoli E."/>
            <person name="Dittami S."/>
            <person name="Maumus F."/>
            <person name="Michel G."/>
            <person name="Kersting A."/>
            <person name="Lauritano C."/>
            <person name="Lohaus R."/>
            <person name="Toepel M."/>
            <person name="Tonon T."/>
            <person name="Vanneste K."/>
            <person name="Amirebrahimi M."/>
            <person name="Brakel J."/>
            <person name="Bostroem C."/>
            <person name="Chovatia M."/>
            <person name="Grimwood J."/>
            <person name="Jenkins J.W."/>
            <person name="Jueterbock A."/>
            <person name="Mraz A."/>
            <person name="Stam W.T."/>
            <person name="Tice H."/>
            <person name="Bornberg-Bauer E."/>
            <person name="Green P.J."/>
            <person name="Pearson G.A."/>
            <person name="Procaccini G."/>
            <person name="Duarte C.M."/>
            <person name="Schmutz J."/>
            <person name="Reusch T.B.H."/>
            <person name="Van de Peer Y."/>
        </authorList>
    </citation>
    <scope>NUCLEOTIDE SEQUENCE [LARGE SCALE GENOMIC DNA]</scope>
    <source>
        <strain evidence="5">cv. Finnish</strain>
    </source>
</reference>
<evidence type="ECO:0000313" key="5">
    <source>
        <dbReference type="Proteomes" id="UP000036987"/>
    </source>
</evidence>
<dbReference type="GO" id="GO:0005634">
    <property type="term" value="C:nucleus"/>
    <property type="evidence" value="ECO:0000318"/>
    <property type="project" value="GO_Central"/>
</dbReference>
<dbReference type="OrthoDB" id="1885109at2759"/>
<keyword evidence="4" id="KW-0238">DNA-binding</keyword>
<comment type="caution">
    <text evidence="4">The sequence shown here is derived from an EMBL/GenBank/DDBJ whole genome shotgun (WGS) entry which is preliminary data.</text>
</comment>
<dbReference type="EMBL" id="LFYR01000429">
    <property type="protein sequence ID" value="KMZ74108.1"/>
    <property type="molecule type" value="Genomic_DNA"/>
</dbReference>